<keyword evidence="6" id="KW-1185">Reference proteome</keyword>
<dbReference type="PANTHER" id="PTHR10380:SF229">
    <property type="entry name" value="CUTICULAR PROTEIN 49AF, ISOFORM A"/>
    <property type="match status" value="1"/>
</dbReference>
<dbReference type="AlphaFoldDB" id="A0A4C1VZD8"/>
<dbReference type="Pfam" id="PF00379">
    <property type="entry name" value="Chitin_bind_4"/>
    <property type="match status" value="1"/>
</dbReference>
<evidence type="ECO:0000313" key="5">
    <source>
        <dbReference type="EMBL" id="GBP44408.1"/>
    </source>
</evidence>
<name>A0A4C1VZD8_EUMVA</name>
<evidence type="ECO:0000313" key="6">
    <source>
        <dbReference type="Proteomes" id="UP000299102"/>
    </source>
</evidence>
<dbReference type="InterPro" id="IPR050468">
    <property type="entry name" value="Cuticle_Struct_Prot"/>
</dbReference>
<protein>
    <submittedName>
        <fullName evidence="5">Endocuticle structural glycoprotein SgAbd-2</fullName>
    </submittedName>
</protein>
<accession>A0A4C1VZD8</accession>
<dbReference type="InterPro" id="IPR031311">
    <property type="entry name" value="CHIT_BIND_RR_consensus"/>
</dbReference>
<keyword evidence="2 4" id="KW-0732">Signal</keyword>
<evidence type="ECO:0000256" key="1">
    <source>
        <dbReference type="ARBA" id="ARBA00022460"/>
    </source>
</evidence>
<sequence>MNVFTAILYVSAVCMVVHGAPELVARRKLPALQHEEVHDTHGQYALRYVTAEGSVVSERGRLVPSSNGNLVLVYEGEYTFRGDDGKTYVTKYHADQTGFHVDANHLPKTPVTP</sequence>
<keyword evidence="1 3" id="KW-0193">Cuticle</keyword>
<dbReference type="EMBL" id="BGZK01000452">
    <property type="protein sequence ID" value="GBP44408.1"/>
    <property type="molecule type" value="Genomic_DNA"/>
</dbReference>
<dbReference type="PROSITE" id="PS00233">
    <property type="entry name" value="CHIT_BIND_RR_1"/>
    <property type="match status" value="1"/>
</dbReference>
<organism evidence="5 6">
    <name type="scientific">Eumeta variegata</name>
    <name type="common">Bagworm moth</name>
    <name type="synonym">Eumeta japonica</name>
    <dbReference type="NCBI Taxonomy" id="151549"/>
    <lineage>
        <taxon>Eukaryota</taxon>
        <taxon>Metazoa</taxon>
        <taxon>Ecdysozoa</taxon>
        <taxon>Arthropoda</taxon>
        <taxon>Hexapoda</taxon>
        <taxon>Insecta</taxon>
        <taxon>Pterygota</taxon>
        <taxon>Neoptera</taxon>
        <taxon>Endopterygota</taxon>
        <taxon>Lepidoptera</taxon>
        <taxon>Glossata</taxon>
        <taxon>Ditrysia</taxon>
        <taxon>Tineoidea</taxon>
        <taxon>Psychidae</taxon>
        <taxon>Oiketicinae</taxon>
        <taxon>Eumeta</taxon>
    </lineage>
</organism>
<reference evidence="5 6" key="1">
    <citation type="journal article" date="2019" name="Commun. Biol.">
        <title>The bagworm genome reveals a unique fibroin gene that provides high tensile strength.</title>
        <authorList>
            <person name="Kono N."/>
            <person name="Nakamura H."/>
            <person name="Ohtoshi R."/>
            <person name="Tomita M."/>
            <person name="Numata K."/>
            <person name="Arakawa K."/>
        </authorList>
    </citation>
    <scope>NUCLEOTIDE SEQUENCE [LARGE SCALE GENOMIC DNA]</scope>
</reference>
<evidence type="ECO:0000256" key="3">
    <source>
        <dbReference type="PROSITE-ProRule" id="PRU00497"/>
    </source>
</evidence>
<dbReference type="GO" id="GO:0008010">
    <property type="term" value="F:structural constituent of chitin-based larval cuticle"/>
    <property type="evidence" value="ECO:0007669"/>
    <property type="project" value="TreeGrafter"/>
</dbReference>
<evidence type="ECO:0000256" key="2">
    <source>
        <dbReference type="ARBA" id="ARBA00022729"/>
    </source>
</evidence>
<proteinExistence type="predicted"/>
<dbReference type="PANTHER" id="PTHR10380">
    <property type="entry name" value="CUTICLE PROTEIN"/>
    <property type="match status" value="1"/>
</dbReference>
<dbReference type="OrthoDB" id="6368834at2759"/>
<comment type="caution">
    <text evidence="5">The sequence shown here is derived from an EMBL/GenBank/DDBJ whole genome shotgun (WGS) entry which is preliminary data.</text>
</comment>
<evidence type="ECO:0000256" key="4">
    <source>
        <dbReference type="SAM" id="SignalP"/>
    </source>
</evidence>
<feature type="signal peptide" evidence="4">
    <location>
        <begin position="1"/>
        <end position="19"/>
    </location>
</feature>
<dbReference type="GO" id="GO:0062129">
    <property type="term" value="C:chitin-based extracellular matrix"/>
    <property type="evidence" value="ECO:0007669"/>
    <property type="project" value="TreeGrafter"/>
</dbReference>
<feature type="chain" id="PRO_5020032073" evidence="4">
    <location>
        <begin position="20"/>
        <end position="113"/>
    </location>
</feature>
<dbReference type="InterPro" id="IPR000618">
    <property type="entry name" value="Insect_cuticle"/>
</dbReference>
<gene>
    <name evidence="5" type="ORF">EVAR_81323_1</name>
</gene>
<dbReference type="PROSITE" id="PS51155">
    <property type="entry name" value="CHIT_BIND_RR_2"/>
    <property type="match status" value="1"/>
</dbReference>
<dbReference type="Proteomes" id="UP000299102">
    <property type="component" value="Unassembled WGS sequence"/>
</dbReference>